<proteinExistence type="predicted"/>
<dbReference type="PRINTS" id="PR00469">
    <property type="entry name" value="PNDRDTASEII"/>
</dbReference>
<evidence type="ECO:0000313" key="3">
    <source>
        <dbReference type="Proteomes" id="UP000616839"/>
    </source>
</evidence>
<evidence type="ECO:0000313" key="2">
    <source>
        <dbReference type="EMBL" id="MBD8869637.1"/>
    </source>
</evidence>
<sequence>MVVGAGQAGLSTSRHLARRAVRHVVLDAESSPGGAWQHRPRSMRMADVHGVAQLPDLALPALDPATPAREAIPAYFADYEERFALPVLRPVRVSRVEESEGGLLRVVTGDGRALLTRTLVSAAGTWSRPFVPAVPGAGDFLGEQMHSSGYDGPERFAGRRVLVVGGGTSAVQILGEIGTTADTLWVTRRPPLWRAGGFGAADGRAAVALVADRVRAGRPPGSVVSVTGLSLREQEQDAARAGAFERLPLFDRIVPDGVVWADGRRERVDVIVWATGFRPEVGHLAPLRLRGAGGGIAMDGTTVRADPRLQLVGYGPSASTIGANRAGRQAAIAVRRFLAGLDEAHGTDQADGADGTGTTLSA</sequence>
<reference evidence="2" key="1">
    <citation type="submission" date="2020-09" db="EMBL/GenBank/DDBJ databases">
        <title>Nocardioides sp. strain MJB4 16S ribosomal RNA gene Genome sequencing and assembly.</title>
        <authorList>
            <person name="Kim I."/>
        </authorList>
    </citation>
    <scope>NUCLEOTIDE SEQUENCE</scope>
    <source>
        <strain evidence="2">MJB4</strain>
    </source>
</reference>
<dbReference type="GO" id="GO:0050660">
    <property type="term" value="F:flavin adenine dinucleotide binding"/>
    <property type="evidence" value="ECO:0007669"/>
    <property type="project" value="TreeGrafter"/>
</dbReference>
<evidence type="ECO:0000256" key="1">
    <source>
        <dbReference type="ARBA" id="ARBA00023002"/>
    </source>
</evidence>
<dbReference type="EMBL" id="JACYXZ010000002">
    <property type="protein sequence ID" value="MBD8869637.1"/>
    <property type="molecule type" value="Genomic_DNA"/>
</dbReference>
<dbReference type="AlphaFoldDB" id="A0A927K305"/>
<dbReference type="PANTHER" id="PTHR43539:SF78">
    <property type="entry name" value="FLAVIN-CONTAINING MONOOXYGENASE"/>
    <property type="match status" value="1"/>
</dbReference>
<comment type="caution">
    <text evidence="2">The sequence shown here is derived from an EMBL/GenBank/DDBJ whole genome shotgun (WGS) entry which is preliminary data.</text>
</comment>
<dbReference type="Gene3D" id="3.50.50.60">
    <property type="entry name" value="FAD/NAD(P)-binding domain"/>
    <property type="match status" value="1"/>
</dbReference>
<dbReference type="PANTHER" id="PTHR43539">
    <property type="entry name" value="FLAVIN-BINDING MONOOXYGENASE-LIKE PROTEIN (AFU_ORTHOLOGUE AFUA_4G09220)"/>
    <property type="match status" value="1"/>
</dbReference>
<gene>
    <name evidence="2" type="ORF">IE331_08370</name>
</gene>
<dbReference type="InterPro" id="IPR050982">
    <property type="entry name" value="Auxin_biosynth/cation_transpt"/>
</dbReference>
<dbReference type="SUPFAM" id="SSF51905">
    <property type="entry name" value="FAD/NAD(P)-binding domain"/>
    <property type="match status" value="2"/>
</dbReference>
<keyword evidence="3" id="KW-1185">Reference proteome</keyword>
<dbReference type="GO" id="GO:0004497">
    <property type="term" value="F:monooxygenase activity"/>
    <property type="evidence" value="ECO:0007669"/>
    <property type="project" value="TreeGrafter"/>
</dbReference>
<dbReference type="InterPro" id="IPR036188">
    <property type="entry name" value="FAD/NAD-bd_sf"/>
</dbReference>
<dbReference type="Proteomes" id="UP000616839">
    <property type="component" value="Unassembled WGS sequence"/>
</dbReference>
<organism evidence="2 3">
    <name type="scientific">Nocardioides donggukensis</name>
    <dbReference type="NCBI Taxonomy" id="2774019"/>
    <lineage>
        <taxon>Bacteria</taxon>
        <taxon>Bacillati</taxon>
        <taxon>Actinomycetota</taxon>
        <taxon>Actinomycetes</taxon>
        <taxon>Propionibacteriales</taxon>
        <taxon>Nocardioidaceae</taxon>
        <taxon>Nocardioides</taxon>
    </lineage>
</organism>
<protein>
    <submittedName>
        <fullName evidence="2">NAD(P)/FAD-dependent oxidoreductase</fullName>
    </submittedName>
</protein>
<accession>A0A927K305</accession>
<name>A0A927K305_9ACTN</name>
<keyword evidence="1" id="KW-0560">Oxidoreductase</keyword>
<dbReference type="SUPFAM" id="SSF51971">
    <property type="entry name" value="Nucleotide-binding domain"/>
    <property type="match status" value="1"/>
</dbReference>
<dbReference type="Pfam" id="PF13738">
    <property type="entry name" value="Pyr_redox_3"/>
    <property type="match status" value="1"/>
</dbReference>